<dbReference type="Pfam" id="PF10604">
    <property type="entry name" value="Polyketide_cyc2"/>
    <property type="match status" value="1"/>
</dbReference>
<gene>
    <name evidence="1" type="ORF">GCM10009855_02860</name>
</gene>
<dbReference type="InterPro" id="IPR019587">
    <property type="entry name" value="Polyketide_cyclase/dehydratase"/>
</dbReference>
<name>A0ABN3H1V0_9ACTN</name>
<dbReference type="Proteomes" id="UP001501170">
    <property type="component" value="Unassembled WGS sequence"/>
</dbReference>
<dbReference type="SUPFAM" id="SSF55961">
    <property type="entry name" value="Bet v1-like"/>
    <property type="match status" value="1"/>
</dbReference>
<dbReference type="EMBL" id="BAAARB010000001">
    <property type="protein sequence ID" value="GAA2366960.1"/>
    <property type="molecule type" value="Genomic_DNA"/>
</dbReference>
<proteinExistence type="predicted"/>
<sequence>MFYDGRMALITDSWIDIDAPAAVVWQVLTDFDAYGEWNPFQVECRSTLRPGDPIDMRFRLGPGGLKRTREYIDAVDEGRSFSYRMKPAPFGAVRSLRRHTVVDLGDGRSRYESHFEITGPASGIVKLLFGKELVAKFASVTRALAPRAEELARE</sequence>
<dbReference type="Gene3D" id="3.30.530.20">
    <property type="match status" value="1"/>
</dbReference>
<comment type="caution">
    <text evidence="1">The sequence shown here is derived from an EMBL/GenBank/DDBJ whole genome shotgun (WGS) entry which is preliminary data.</text>
</comment>
<keyword evidence="2" id="KW-1185">Reference proteome</keyword>
<dbReference type="InterPro" id="IPR023393">
    <property type="entry name" value="START-like_dom_sf"/>
</dbReference>
<dbReference type="CDD" id="cd07822">
    <property type="entry name" value="SRPBCC_4"/>
    <property type="match status" value="1"/>
</dbReference>
<accession>A0ABN3H1V0</accession>
<reference evidence="1 2" key="1">
    <citation type="journal article" date="2019" name="Int. J. Syst. Evol. Microbiol.">
        <title>The Global Catalogue of Microorganisms (GCM) 10K type strain sequencing project: providing services to taxonomists for standard genome sequencing and annotation.</title>
        <authorList>
            <consortium name="The Broad Institute Genomics Platform"/>
            <consortium name="The Broad Institute Genome Sequencing Center for Infectious Disease"/>
            <person name="Wu L."/>
            <person name="Ma J."/>
        </authorList>
    </citation>
    <scope>NUCLEOTIDE SEQUENCE [LARGE SCALE GENOMIC DNA]</scope>
    <source>
        <strain evidence="1 2">JCM 16227</strain>
    </source>
</reference>
<protein>
    <recommendedName>
        <fullName evidence="3">SRPBCC domain-containing protein</fullName>
    </recommendedName>
</protein>
<evidence type="ECO:0000313" key="2">
    <source>
        <dbReference type="Proteomes" id="UP001501170"/>
    </source>
</evidence>
<evidence type="ECO:0000313" key="1">
    <source>
        <dbReference type="EMBL" id="GAA2366960.1"/>
    </source>
</evidence>
<organism evidence="1 2">
    <name type="scientific">Gordonia cholesterolivorans</name>
    <dbReference type="NCBI Taxonomy" id="559625"/>
    <lineage>
        <taxon>Bacteria</taxon>
        <taxon>Bacillati</taxon>
        <taxon>Actinomycetota</taxon>
        <taxon>Actinomycetes</taxon>
        <taxon>Mycobacteriales</taxon>
        <taxon>Gordoniaceae</taxon>
        <taxon>Gordonia</taxon>
    </lineage>
</organism>
<evidence type="ECO:0008006" key="3">
    <source>
        <dbReference type="Google" id="ProtNLM"/>
    </source>
</evidence>